<sequence>MTKDSFYAHNLTPEFIAAATESKAWPFEEARKIVKRYEKTQMPHVVLFETGYGPSGLPHIGTFGEVARTTMVRHAFHVLTNNKVKTKLLCFSDDMDGLRKVPENVPHRAMMETYLDQPLSRVPDPFSDNYPSFGAANNARLRAFLDQFGFDYEFASATEYYTSGRFDQTLIKMLAVYDKIMAIILPTLGEERRATYSPFLPISPVSGKVLQVPMIAHNTEKGTVTYVEPESGDTIETSVTGGNVKCQWKADWAMRWAALGVDYEMAGKDLIDSVTLSSKICRALGATPPEGFNYELFLDEKGQKISKSKGNGLTIDEWLKYAPTNSLGLYMYQKPKTAKRLYFDVIPKAVDEYYSYLSAYKRQETKDRLNNPVWHMHNGNPPSEELAVPFAMLLNLVSASNAENSEVLWGFISRYSKEANAHSHPELDDLVHFAIRYFNDFVKPTKKFKKPDDIERQTLTEIDKNFSQLPKNATGNDIQNTLLDVARVTERYQDHNKKSPEGGPGVSVSFFQMLYEVLIGQERGPRFGSFVALYGIDETRQLIQDALEGKLENSQ</sequence>
<dbReference type="SUPFAM" id="SSF52374">
    <property type="entry name" value="Nucleotidylyl transferase"/>
    <property type="match status" value="1"/>
</dbReference>
<dbReference type="GO" id="GO:0005737">
    <property type="term" value="C:cytoplasm"/>
    <property type="evidence" value="ECO:0007669"/>
    <property type="project" value="UniProtKB-SubCell"/>
</dbReference>
<dbReference type="PANTHER" id="PTHR37940">
    <property type="entry name" value="LYSINE--TRNA LIGASE"/>
    <property type="match status" value="1"/>
</dbReference>
<protein>
    <recommendedName>
        <fullName evidence="10">Lysine--tRNA ligase</fullName>
        <ecNumber evidence="10">6.1.1.6</ecNumber>
    </recommendedName>
    <alternativeName>
        <fullName evidence="10">Lysyl-tRNA synthetase</fullName>
        <shortName evidence="10">LysRS</shortName>
    </alternativeName>
</protein>
<dbReference type="EC" id="6.1.1.6" evidence="10"/>
<proteinExistence type="inferred from homology"/>
<keyword evidence="7 10" id="KW-0648">Protein biosynthesis</keyword>
<evidence type="ECO:0000313" key="11">
    <source>
        <dbReference type="EMBL" id="EJF91116.1"/>
    </source>
</evidence>
<evidence type="ECO:0000256" key="1">
    <source>
        <dbReference type="ARBA" id="ARBA00004496"/>
    </source>
</evidence>
<feature type="binding site" evidence="10">
    <location>
        <position position="307"/>
    </location>
    <ligand>
        <name>ATP</name>
        <dbReference type="ChEBI" id="CHEBI:30616"/>
    </ligand>
</feature>
<dbReference type="OrthoDB" id="9803151at2"/>
<keyword evidence="12" id="KW-1185">Reference proteome</keyword>
<evidence type="ECO:0000256" key="10">
    <source>
        <dbReference type="HAMAP-Rule" id="MF_00177"/>
    </source>
</evidence>
<dbReference type="NCBIfam" id="TIGR00467">
    <property type="entry name" value="lysS_arch"/>
    <property type="match status" value="1"/>
</dbReference>
<dbReference type="InterPro" id="IPR001412">
    <property type="entry name" value="aa-tRNA-synth_I_CS"/>
</dbReference>
<dbReference type="GO" id="GO:0006430">
    <property type="term" value="P:lysyl-tRNA aminoacylation"/>
    <property type="evidence" value="ECO:0007669"/>
    <property type="project" value="UniProtKB-UniRule"/>
</dbReference>
<keyword evidence="6 10" id="KW-0067">ATP-binding</keyword>
<evidence type="ECO:0000256" key="8">
    <source>
        <dbReference type="ARBA" id="ARBA00023146"/>
    </source>
</evidence>
<dbReference type="Gene3D" id="3.40.50.620">
    <property type="entry name" value="HUPs"/>
    <property type="match status" value="2"/>
</dbReference>
<dbReference type="Gene3D" id="1.10.10.350">
    <property type="match status" value="1"/>
</dbReference>
<evidence type="ECO:0000313" key="12">
    <source>
        <dbReference type="Proteomes" id="UP000008952"/>
    </source>
</evidence>
<evidence type="ECO:0000256" key="3">
    <source>
        <dbReference type="ARBA" id="ARBA00022490"/>
    </source>
</evidence>
<dbReference type="HAMAP" id="MF_00177">
    <property type="entry name" value="Lys_tRNA_synth_class1"/>
    <property type="match status" value="1"/>
</dbReference>
<dbReference type="InterPro" id="IPR002904">
    <property type="entry name" value="Lys-tRNA-ligase"/>
</dbReference>
<organism evidence="11 12">
    <name type="scientific">Bartonella tamiae Th239</name>
    <dbReference type="NCBI Taxonomy" id="1094558"/>
    <lineage>
        <taxon>Bacteria</taxon>
        <taxon>Pseudomonadati</taxon>
        <taxon>Pseudomonadota</taxon>
        <taxon>Alphaproteobacteria</taxon>
        <taxon>Hyphomicrobiales</taxon>
        <taxon>Bartonellaceae</taxon>
        <taxon>Bartonella</taxon>
    </lineage>
</organism>
<keyword evidence="4 10" id="KW-0436">Ligase</keyword>
<name>J0QYD0_9HYPH</name>
<comment type="similarity">
    <text evidence="2 10">Belongs to the class-I aminoacyl-tRNA synthetase family.</text>
</comment>
<dbReference type="GO" id="GO:0004824">
    <property type="term" value="F:lysine-tRNA ligase activity"/>
    <property type="evidence" value="ECO:0007669"/>
    <property type="project" value="UniProtKB-UniRule"/>
</dbReference>
<dbReference type="InterPro" id="IPR008925">
    <property type="entry name" value="aa_tRNA-synth_I_cd-bd_sf"/>
</dbReference>
<dbReference type="GO" id="GO:0005524">
    <property type="term" value="F:ATP binding"/>
    <property type="evidence" value="ECO:0007669"/>
    <property type="project" value="UniProtKB-UniRule"/>
</dbReference>
<keyword evidence="5 10" id="KW-0547">Nucleotide-binding</keyword>
<dbReference type="InterPro" id="IPR014729">
    <property type="entry name" value="Rossmann-like_a/b/a_fold"/>
</dbReference>
<dbReference type="Pfam" id="PF01921">
    <property type="entry name" value="tRNA-synt_1f"/>
    <property type="match status" value="1"/>
</dbReference>
<feature type="short sequence motif" description="'KMSKS' region" evidence="10">
    <location>
        <begin position="304"/>
        <end position="308"/>
    </location>
</feature>
<evidence type="ECO:0000256" key="5">
    <source>
        <dbReference type="ARBA" id="ARBA00022741"/>
    </source>
</evidence>
<dbReference type="SUPFAM" id="SSF48163">
    <property type="entry name" value="An anticodon-binding domain of class I aminoacyl-tRNA synthetases"/>
    <property type="match status" value="1"/>
</dbReference>
<dbReference type="RefSeq" id="WP_008038029.1">
    <property type="nucleotide sequence ID" value="NZ_JH725147.1"/>
</dbReference>
<dbReference type="InterPro" id="IPR020751">
    <property type="entry name" value="aa-tRNA-synth_I_codon-bd_sub2"/>
</dbReference>
<evidence type="ECO:0000256" key="6">
    <source>
        <dbReference type="ARBA" id="ARBA00022840"/>
    </source>
</evidence>
<evidence type="ECO:0000256" key="2">
    <source>
        <dbReference type="ARBA" id="ARBA00005594"/>
    </source>
</evidence>
<dbReference type="GO" id="GO:0000049">
    <property type="term" value="F:tRNA binding"/>
    <property type="evidence" value="ECO:0007669"/>
    <property type="project" value="InterPro"/>
</dbReference>
<comment type="catalytic activity">
    <reaction evidence="9 10">
        <text>tRNA(Lys) + L-lysine + ATP = L-lysyl-tRNA(Lys) + AMP + diphosphate</text>
        <dbReference type="Rhea" id="RHEA:20792"/>
        <dbReference type="Rhea" id="RHEA-COMP:9696"/>
        <dbReference type="Rhea" id="RHEA-COMP:9697"/>
        <dbReference type="ChEBI" id="CHEBI:30616"/>
        <dbReference type="ChEBI" id="CHEBI:32551"/>
        <dbReference type="ChEBI" id="CHEBI:33019"/>
        <dbReference type="ChEBI" id="CHEBI:78442"/>
        <dbReference type="ChEBI" id="CHEBI:78529"/>
        <dbReference type="ChEBI" id="CHEBI:456215"/>
        <dbReference type="EC" id="6.1.1.6"/>
    </reaction>
</comment>
<dbReference type="eggNOG" id="COG1384">
    <property type="taxonomic scope" value="Bacteria"/>
</dbReference>
<feature type="short sequence motif" description="'HIGH' region" evidence="10">
    <location>
        <begin position="54"/>
        <end position="62"/>
    </location>
</feature>
<dbReference type="HOGENOM" id="CLU_025562_2_0_5"/>
<comment type="caution">
    <text evidence="11">The sequence shown here is derived from an EMBL/GenBank/DDBJ whole genome shotgun (WGS) entry which is preliminary data.</text>
</comment>
<comment type="subcellular location">
    <subcellularLocation>
        <location evidence="1 10">Cytoplasm</location>
    </subcellularLocation>
</comment>
<dbReference type="PANTHER" id="PTHR37940:SF1">
    <property type="entry name" value="LYSINE--TRNA LIGASE"/>
    <property type="match status" value="1"/>
</dbReference>
<dbReference type="EMBL" id="AIMB01000003">
    <property type="protein sequence ID" value="EJF91116.1"/>
    <property type="molecule type" value="Genomic_DNA"/>
</dbReference>
<dbReference type="STRING" id="1094558.ME5_00448"/>
<evidence type="ECO:0000256" key="9">
    <source>
        <dbReference type="ARBA" id="ARBA00048573"/>
    </source>
</evidence>
<evidence type="ECO:0000256" key="7">
    <source>
        <dbReference type="ARBA" id="ARBA00022917"/>
    </source>
</evidence>
<keyword evidence="8 10" id="KW-0030">Aminoacyl-tRNA synthetase</keyword>
<reference evidence="11 12" key="1">
    <citation type="submission" date="2012-03" db="EMBL/GenBank/DDBJ databases">
        <title>The Genome Sequence of Bartonella tamiae Th239.</title>
        <authorList>
            <consortium name="The Broad Institute Genome Sequencing Platform"/>
            <consortium name="The Broad Institute Genome Sequencing Center for Infectious Disease"/>
            <person name="Feldgarden M."/>
            <person name="Kirby J."/>
            <person name="Kosoy M."/>
            <person name="Birtles R."/>
            <person name="Probert W.S."/>
            <person name="Chiaraviglio L."/>
            <person name="Young S.K."/>
            <person name="Zeng Q."/>
            <person name="Gargeya S."/>
            <person name="Fitzgerald M."/>
            <person name="Haas B."/>
            <person name="Abouelleil A."/>
            <person name="Alvarado L."/>
            <person name="Arachchi H.M."/>
            <person name="Berlin A."/>
            <person name="Chapman S.B."/>
            <person name="Gearin G."/>
            <person name="Goldberg J."/>
            <person name="Griggs A."/>
            <person name="Gujja S."/>
            <person name="Hansen M."/>
            <person name="Heiman D."/>
            <person name="Howarth C."/>
            <person name="Larimer J."/>
            <person name="Lui A."/>
            <person name="MacDonald P.J.P."/>
            <person name="McCowen C."/>
            <person name="Montmayeur A."/>
            <person name="Murphy C."/>
            <person name="Neiman D."/>
            <person name="Pearson M."/>
            <person name="Priest M."/>
            <person name="Roberts A."/>
            <person name="Saif S."/>
            <person name="Shea T."/>
            <person name="Sisk P."/>
            <person name="Stolte C."/>
            <person name="Sykes S."/>
            <person name="Wortman J."/>
            <person name="Nusbaum C."/>
            <person name="Birren B."/>
        </authorList>
    </citation>
    <scope>NUCLEOTIDE SEQUENCE [LARGE SCALE GENOMIC DNA]</scope>
    <source>
        <strain evidence="11 12">Th239</strain>
    </source>
</reference>
<accession>J0QYD0</accession>
<evidence type="ECO:0000256" key="4">
    <source>
        <dbReference type="ARBA" id="ARBA00022598"/>
    </source>
</evidence>
<dbReference type="NCBIfam" id="NF001968">
    <property type="entry name" value="PRK00750.1-2"/>
    <property type="match status" value="1"/>
</dbReference>
<keyword evidence="3 10" id="KW-0963">Cytoplasm</keyword>
<gene>
    <name evidence="10" type="primary">lysS</name>
    <name evidence="11" type="ORF">ME5_00448</name>
</gene>
<dbReference type="AlphaFoldDB" id="J0QYD0"/>
<dbReference type="PATRIC" id="fig|1094558.3.peg.497"/>
<dbReference type="PROSITE" id="PS00178">
    <property type="entry name" value="AA_TRNA_LIGASE_I"/>
    <property type="match status" value="1"/>
</dbReference>
<dbReference type="Proteomes" id="UP000008952">
    <property type="component" value="Unassembled WGS sequence"/>
</dbReference>